<sequence>MPPFGKWLPRLALAASMLGASLGAQAADKPNILVIFGDDVGYYNISAYNQGMMGYETPNIDRIAREGALFTHAYGEQSCTAGRSAFATGEHPFRTGLLTIGMPGSEHGIPDWAPTIGDAMKQQGYTTGQFGKNHLGDRDKHLPTNHGFDEFFGNLYHMNAEEEPETYYYPKDPEFRKKYGPRGVIHSYADGRIEDTGPLTRKRMETIDDELVQATENFIDKAHKADKPFFIWFNSTRMHVWTHLKKGSEGRSGIGLYPDGMLEHDDHVGQLLKKLDDLGIADNTIIVYTTDNGAQKATWPDGASSPFYGEKGSSNEGGHRVPLLVKWPGVLKPGSHYNNLIAHNDWMPTLAAAAGDNTLVADMAKGAQLNGKQFKVHLDGYNFLPFFKGEAKDSPREEYFYFGQAGDLNALRWKDWKISFAENEGSIGSGSRKVTNWPMITNLKADPFETARRESSMFTRWMGDQMWLFVPVQAEIQKFMATIPQYPFQPGVSLNAAGINYQSLALKQALMKLQGATPANN</sequence>
<keyword evidence="1" id="KW-0732">Signal</keyword>
<dbReference type="InterPro" id="IPR017850">
    <property type="entry name" value="Alkaline_phosphatase_core_sf"/>
</dbReference>
<evidence type="ECO:0000313" key="3">
    <source>
        <dbReference type="EMBL" id="MBO3274063.1"/>
    </source>
</evidence>
<dbReference type="Proteomes" id="UP000669060">
    <property type="component" value="Unassembled WGS sequence"/>
</dbReference>
<evidence type="ECO:0000256" key="1">
    <source>
        <dbReference type="SAM" id="SignalP"/>
    </source>
</evidence>
<proteinExistence type="predicted"/>
<dbReference type="InterPro" id="IPR000917">
    <property type="entry name" value="Sulfatase_N"/>
</dbReference>
<dbReference type="Gene3D" id="3.30.1120.10">
    <property type="match status" value="1"/>
</dbReference>
<feature type="domain" description="Sulfatase N-terminal" evidence="2">
    <location>
        <begin position="30"/>
        <end position="355"/>
    </location>
</feature>
<dbReference type="CDD" id="cd16142">
    <property type="entry name" value="ARS_like"/>
    <property type="match status" value="1"/>
</dbReference>
<evidence type="ECO:0000313" key="4">
    <source>
        <dbReference type="Proteomes" id="UP000669060"/>
    </source>
</evidence>
<dbReference type="SUPFAM" id="SSF53649">
    <property type="entry name" value="Alkaline phosphatase-like"/>
    <property type="match status" value="1"/>
</dbReference>
<accession>A0ABS3TLR4</accession>
<feature type="signal peptide" evidence="1">
    <location>
        <begin position="1"/>
        <end position="26"/>
    </location>
</feature>
<evidence type="ECO:0000259" key="2">
    <source>
        <dbReference type="Pfam" id="PF00884"/>
    </source>
</evidence>
<name>A0ABS3TLR4_9PSED</name>
<dbReference type="EMBL" id="JAELYA010000001">
    <property type="protein sequence ID" value="MBO3274063.1"/>
    <property type="molecule type" value="Genomic_DNA"/>
</dbReference>
<dbReference type="InterPro" id="IPR052701">
    <property type="entry name" value="GAG_Ulvan_Degrading_Sulfatases"/>
</dbReference>
<dbReference type="RefSeq" id="WP_208311867.1">
    <property type="nucleotide sequence ID" value="NZ_JAELYA010000001.1"/>
</dbReference>
<reference evidence="3 4" key="1">
    <citation type="submission" date="2020-12" db="EMBL/GenBank/DDBJ databases">
        <title>Pseudomonas schmalbachii sp. nov. isolated from millipede gut.</title>
        <authorList>
            <person name="Shelomi M."/>
        </authorList>
    </citation>
    <scope>NUCLEOTIDE SEQUENCE [LARGE SCALE GENOMIC DNA]</scope>
    <source>
        <strain evidence="3 4">Milli4</strain>
    </source>
</reference>
<comment type="caution">
    <text evidence="3">The sequence shown here is derived from an EMBL/GenBank/DDBJ whole genome shotgun (WGS) entry which is preliminary data.</text>
</comment>
<protein>
    <submittedName>
        <fullName evidence="3">Arylsulfatase</fullName>
    </submittedName>
</protein>
<dbReference type="PANTHER" id="PTHR43751:SF2">
    <property type="entry name" value="SULFATASE N-TERMINAL DOMAIN-CONTAINING PROTEIN"/>
    <property type="match status" value="1"/>
</dbReference>
<organism evidence="3 4">
    <name type="scientific">Pseudomonas schmalbachii</name>
    <dbReference type="NCBI Taxonomy" id="2816993"/>
    <lineage>
        <taxon>Bacteria</taxon>
        <taxon>Pseudomonadati</taxon>
        <taxon>Pseudomonadota</taxon>
        <taxon>Gammaproteobacteria</taxon>
        <taxon>Pseudomonadales</taxon>
        <taxon>Pseudomonadaceae</taxon>
        <taxon>Pseudomonas</taxon>
    </lineage>
</organism>
<dbReference type="PANTHER" id="PTHR43751">
    <property type="entry name" value="SULFATASE"/>
    <property type="match status" value="1"/>
</dbReference>
<gene>
    <name evidence="3" type="ORF">JFY56_02345</name>
</gene>
<keyword evidence="4" id="KW-1185">Reference proteome</keyword>
<feature type="chain" id="PRO_5047290363" evidence="1">
    <location>
        <begin position="27"/>
        <end position="521"/>
    </location>
</feature>
<dbReference type="Pfam" id="PF00884">
    <property type="entry name" value="Sulfatase"/>
    <property type="match status" value="1"/>
</dbReference>
<dbReference type="Gene3D" id="3.40.720.10">
    <property type="entry name" value="Alkaline Phosphatase, subunit A"/>
    <property type="match status" value="1"/>
</dbReference>